<dbReference type="AlphaFoldDB" id="A0A8H7QWJ0"/>
<sequence length="338" mass="39145">MVHPKPICTSTNVSHIRLKKLVPTFYHLLVSVKERDMLVQIARYKNVTEVEAILSAWYDQYNMSANCRYIRFALAASLELWSSNALLNKGRGEDCQVVEALKETDKNVKLKTLDFILRDLNNNNDVIRVEEKPSSKGVKADIRKDDLLKKNSLYLWSKQVNSNILMGQLESISCQWQGTKFSIYGSRLVSPDKIITYKKGELNMPILERHTSDHGRLLMAVISLKRVAKHNYAKFILILEEKFKREVETLNFDNAGLNETSFLSDSTDSTGSDSECGNYQDENDEEFVETVMTKIKELKFDKANLKQFEVWEHLLLFVSEKRCKAKQFKHLKQRFPLH</sequence>
<proteinExistence type="predicted"/>
<gene>
    <name evidence="1" type="ORF">INT47_012185</name>
</gene>
<accession>A0A8H7QWJ0</accession>
<reference evidence="1" key="1">
    <citation type="submission" date="2020-12" db="EMBL/GenBank/DDBJ databases">
        <title>Metabolic potential, ecology and presence of endohyphal bacteria is reflected in genomic diversity of Mucoromycotina.</title>
        <authorList>
            <person name="Muszewska A."/>
            <person name="Okrasinska A."/>
            <person name="Steczkiewicz K."/>
            <person name="Drgas O."/>
            <person name="Orlowska M."/>
            <person name="Perlinska-Lenart U."/>
            <person name="Aleksandrzak-Piekarczyk T."/>
            <person name="Szatraj K."/>
            <person name="Zielenkiewicz U."/>
            <person name="Pilsyk S."/>
            <person name="Malc E."/>
            <person name="Mieczkowski P."/>
            <person name="Kruszewska J.S."/>
            <person name="Biernat P."/>
            <person name="Pawlowska J."/>
        </authorList>
    </citation>
    <scope>NUCLEOTIDE SEQUENCE</scope>
    <source>
        <strain evidence="1">WA0000017839</strain>
    </source>
</reference>
<dbReference type="EMBL" id="JAEPRD010000094">
    <property type="protein sequence ID" value="KAG2199585.1"/>
    <property type="molecule type" value="Genomic_DNA"/>
</dbReference>
<dbReference type="OrthoDB" id="2226190at2759"/>
<organism evidence="1 2">
    <name type="scientific">Mucor saturninus</name>
    <dbReference type="NCBI Taxonomy" id="64648"/>
    <lineage>
        <taxon>Eukaryota</taxon>
        <taxon>Fungi</taxon>
        <taxon>Fungi incertae sedis</taxon>
        <taxon>Mucoromycota</taxon>
        <taxon>Mucoromycotina</taxon>
        <taxon>Mucoromycetes</taxon>
        <taxon>Mucorales</taxon>
        <taxon>Mucorineae</taxon>
        <taxon>Mucoraceae</taxon>
        <taxon>Mucor</taxon>
    </lineage>
</organism>
<dbReference type="Proteomes" id="UP000603453">
    <property type="component" value="Unassembled WGS sequence"/>
</dbReference>
<keyword evidence="2" id="KW-1185">Reference proteome</keyword>
<protein>
    <submittedName>
        <fullName evidence="1">Uncharacterized protein</fullName>
    </submittedName>
</protein>
<evidence type="ECO:0000313" key="2">
    <source>
        <dbReference type="Proteomes" id="UP000603453"/>
    </source>
</evidence>
<comment type="caution">
    <text evidence="1">The sequence shown here is derived from an EMBL/GenBank/DDBJ whole genome shotgun (WGS) entry which is preliminary data.</text>
</comment>
<name>A0A8H7QWJ0_9FUNG</name>
<evidence type="ECO:0000313" key="1">
    <source>
        <dbReference type="EMBL" id="KAG2199585.1"/>
    </source>
</evidence>